<evidence type="ECO:0000313" key="2">
    <source>
        <dbReference type="EMBL" id="KAJ7691435.1"/>
    </source>
</evidence>
<feature type="compositionally biased region" description="Basic and acidic residues" evidence="1">
    <location>
        <begin position="57"/>
        <end position="76"/>
    </location>
</feature>
<protein>
    <submittedName>
        <fullName evidence="2">Uncharacterized protein</fullName>
    </submittedName>
</protein>
<feature type="region of interest" description="Disordered" evidence="1">
    <location>
        <begin position="55"/>
        <end position="91"/>
    </location>
</feature>
<dbReference type="EMBL" id="JARKIE010000058">
    <property type="protein sequence ID" value="KAJ7691435.1"/>
    <property type="molecule type" value="Genomic_DNA"/>
</dbReference>
<comment type="caution">
    <text evidence="2">The sequence shown here is derived from an EMBL/GenBank/DDBJ whole genome shotgun (WGS) entry which is preliminary data.</text>
</comment>
<reference evidence="2" key="1">
    <citation type="submission" date="2023-03" db="EMBL/GenBank/DDBJ databases">
        <title>Massive genome expansion in bonnet fungi (Mycena s.s.) driven by repeated elements and novel gene families across ecological guilds.</title>
        <authorList>
            <consortium name="Lawrence Berkeley National Laboratory"/>
            <person name="Harder C.B."/>
            <person name="Miyauchi S."/>
            <person name="Viragh M."/>
            <person name="Kuo A."/>
            <person name="Thoen E."/>
            <person name="Andreopoulos B."/>
            <person name="Lu D."/>
            <person name="Skrede I."/>
            <person name="Drula E."/>
            <person name="Henrissat B."/>
            <person name="Morin E."/>
            <person name="Kohler A."/>
            <person name="Barry K."/>
            <person name="LaButti K."/>
            <person name="Morin E."/>
            <person name="Salamov A."/>
            <person name="Lipzen A."/>
            <person name="Mereny Z."/>
            <person name="Hegedus B."/>
            <person name="Baldrian P."/>
            <person name="Stursova M."/>
            <person name="Weitz H."/>
            <person name="Taylor A."/>
            <person name="Grigoriev I.V."/>
            <person name="Nagy L.G."/>
            <person name="Martin F."/>
            <person name="Kauserud H."/>
        </authorList>
    </citation>
    <scope>NUCLEOTIDE SEQUENCE</scope>
    <source>
        <strain evidence="2">CBHHK067</strain>
    </source>
</reference>
<evidence type="ECO:0000256" key="1">
    <source>
        <dbReference type="SAM" id="MobiDB-lite"/>
    </source>
</evidence>
<accession>A0AAD7GJ24</accession>
<keyword evidence="3" id="KW-1185">Reference proteome</keyword>
<gene>
    <name evidence="2" type="ORF">B0H17DRAFT_1133744</name>
</gene>
<name>A0AAD7GJ24_MYCRO</name>
<proteinExistence type="predicted"/>
<evidence type="ECO:0000313" key="3">
    <source>
        <dbReference type="Proteomes" id="UP001221757"/>
    </source>
</evidence>
<organism evidence="2 3">
    <name type="scientific">Mycena rosella</name>
    <name type="common">Pink bonnet</name>
    <name type="synonym">Agaricus rosellus</name>
    <dbReference type="NCBI Taxonomy" id="1033263"/>
    <lineage>
        <taxon>Eukaryota</taxon>
        <taxon>Fungi</taxon>
        <taxon>Dikarya</taxon>
        <taxon>Basidiomycota</taxon>
        <taxon>Agaricomycotina</taxon>
        <taxon>Agaricomycetes</taxon>
        <taxon>Agaricomycetidae</taxon>
        <taxon>Agaricales</taxon>
        <taxon>Marasmiineae</taxon>
        <taxon>Mycenaceae</taxon>
        <taxon>Mycena</taxon>
    </lineage>
</organism>
<sequence>MNRAAGDAEICWDFPKGIRETALRDHGGYTTLLSRIRRESNNLCYVGSKCTNNEGPNCREAEVPAKSRARKIEPEPHTQNSSVPSLEKSGSRIVYSRKNRKGAKHGPGRCRGGAIRKQAGEGISDRIKKWSMKEHSSIPQQKSRLTQWNLFPNLALAANINTSVRSERRLRVSVLLHLFVRLNVRKDMLAQPLF</sequence>
<dbReference type="Proteomes" id="UP001221757">
    <property type="component" value="Unassembled WGS sequence"/>
</dbReference>
<dbReference type="AlphaFoldDB" id="A0AAD7GJ24"/>